<gene>
    <name evidence="4" type="ORF">BG262_03460</name>
</gene>
<dbReference type="PROSITE" id="PS50893">
    <property type="entry name" value="ABC_TRANSPORTER_2"/>
    <property type="match status" value="1"/>
</dbReference>
<accession>A0A9Q5JGB5</accession>
<dbReference type="InterPro" id="IPR027417">
    <property type="entry name" value="P-loop_NTPase"/>
</dbReference>
<keyword evidence="5" id="KW-1185">Reference proteome</keyword>
<evidence type="ECO:0000313" key="5">
    <source>
        <dbReference type="Proteomes" id="UP000177273"/>
    </source>
</evidence>
<feature type="domain" description="ABC transporter" evidence="3">
    <location>
        <begin position="3"/>
        <end position="218"/>
    </location>
</feature>
<name>A0A9Q5JGB5_9LACT</name>
<dbReference type="SUPFAM" id="SSF52540">
    <property type="entry name" value="P-loop containing nucleoside triphosphate hydrolases"/>
    <property type="match status" value="1"/>
</dbReference>
<proteinExistence type="predicted"/>
<keyword evidence="1" id="KW-0547">Nucleotide-binding</keyword>
<reference evidence="5" key="1">
    <citation type="submission" date="2016-09" db="EMBL/GenBank/DDBJ databases">
        <title>Draft genome sequence of a novel species of the family Streptococcaceae isolated from flowers.</title>
        <authorList>
            <person name="Chuah L.-O."/>
            <person name="Yap K.-P."/>
            <person name="Thong K.L."/>
            <person name="Liong M.T."/>
            <person name="Ahmad R."/>
            <person name="Rusul G."/>
        </authorList>
    </citation>
    <scope>NUCLEOTIDE SEQUENCE [LARGE SCALE GENOMIC DNA]</scope>
    <source>
        <strain evidence="5">HibF3</strain>
    </source>
</reference>
<keyword evidence="2" id="KW-0067">ATP-binding</keyword>
<dbReference type="Proteomes" id="UP000177273">
    <property type="component" value="Unassembled WGS sequence"/>
</dbReference>
<dbReference type="AlphaFoldDB" id="A0A9Q5JGB5"/>
<evidence type="ECO:0000256" key="1">
    <source>
        <dbReference type="ARBA" id="ARBA00022741"/>
    </source>
</evidence>
<dbReference type="EMBL" id="MKIQ01000027">
    <property type="protein sequence ID" value="OFI46862.1"/>
    <property type="molecule type" value="Genomic_DNA"/>
</dbReference>
<dbReference type="InterPro" id="IPR003593">
    <property type="entry name" value="AAA+_ATPase"/>
</dbReference>
<dbReference type="RefSeq" id="WP_070787995.1">
    <property type="nucleotide sequence ID" value="NZ_MKIQ01000027.1"/>
</dbReference>
<dbReference type="GO" id="GO:0016887">
    <property type="term" value="F:ATP hydrolysis activity"/>
    <property type="evidence" value="ECO:0007669"/>
    <property type="project" value="InterPro"/>
</dbReference>
<dbReference type="Pfam" id="PF00005">
    <property type="entry name" value="ABC_tran"/>
    <property type="match status" value="1"/>
</dbReference>
<dbReference type="InterPro" id="IPR003439">
    <property type="entry name" value="ABC_transporter-like_ATP-bd"/>
</dbReference>
<protein>
    <recommendedName>
        <fullName evidence="3">ABC transporter domain-containing protein</fullName>
    </recommendedName>
</protein>
<dbReference type="GO" id="GO:0005524">
    <property type="term" value="F:ATP binding"/>
    <property type="evidence" value="ECO:0007669"/>
    <property type="project" value="UniProtKB-KW"/>
</dbReference>
<evidence type="ECO:0000313" key="4">
    <source>
        <dbReference type="EMBL" id="OFI46862.1"/>
    </source>
</evidence>
<dbReference type="PANTHER" id="PTHR43158">
    <property type="entry name" value="SKFA PEPTIDE EXPORT ATP-BINDING PROTEIN SKFE"/>
    <property type="match status" value="1"/>
</dbReference>
<dbReference type="OrthoDB" id="9804819at2"/>
<comment type="caution">
    <text evidence="4">The sequence shown here is derived from an EMBL/GenBank/DDBJ whole genome shotgun (WGS) entry which is preliminary data.</text>
</comment>
<dbReference type="SMART" id="SM00382">
    <property type="entry name" value="AAA"/>
    <property type="match status" value="1"/>
</dbReference>
<evidence type="ECO:0000256" key="2">
    <source>
        <dbReference type="ARBA" id="ARBA00022840"/>
    </source>
</evidence>
<evidence type="ECO:0000259" key="3">
    <source>
        <dbReference type="PROSITE" id="PS50893"/>
    </source>
</evidence>
<organism evidence="4 5">
    <name type="scientific">Floricoccus penangensis</name>
    <dbReference type="NCBI Taxonomy" id="1859475"/>
    <lineage>
        <taxon>Bacteria</taxon>
        <taxon>Bacillati</taxon>
        <taxon>Bacillota</taxon>
        <taxon>Bacilli</taxon>
        <taxon>Lactobacillales</taxon>
        <taxon>Streptococcaceae</taxon>
        <taxon>Floricoccus</taxon>
    </lineage>
</organism>
<dbReference type="PANTHER" id="PTHR43158:SF10">
    <property type="entry name" value="ABC TRANSPORTER ATP-BINDING PROTEIN YTRB"/>
    <property type="match status" value="1"/>
</dbReference>
<dbReference type="Gene3D" id="3.40.50.300">
    <property type="entry name" value="P-loop containing nucleotide triphosphate hydrolases"/>
    <property type="match status" value="1"/>
</dbReference>
<sequence>MMLKLKNVSKEIDGNLILNNVNFELPNSKIIGLVGRNGSGKTTLMKVIASEMLPSSGEVDVAVEDVFYVDPLANFMTNYSPIAVADVLSSYMPKFNRNEFFDILGQSELPLKKTISSFSKGQQALLYIACGIASGAKYILLDEPLDGLDVFIKDRVKNLLIENVGRSESTVVIATHNLAELDSLADSILFIKDNTVEMYDPEEEEQVKVQFVYDEDELPSNLASVAKVIEKRGRVWLVIMPEDEIEKIFSDTSTYQFVEVLRVTTEDVFRTELG</sequence>